<dbReference type="GO" id="GO:0005789">
    <property type="term" value="C:endoplasmic reticulum membrane"/>
    <property type="evidence" value="ECO:0007669"/>
    <property type="project" value="TreeGrafter"/>
</dbReference>
<dbReference type="Pfam" id="PF04148">
    <property type="entry name" value="Erv26"/>
    <property type="match status" value="1"/>
</dbReference>
<name>A0A6A6NSJ4_9PEZI</name>
<feature type="transmembrane region" description="Helical" evidence="7">
    <location>
        <begin position="49"/>
        <end position="75"/>
    </location>
</feature>
<evidence type="ECO:0000256" key="4">
    <source>
        <dbReference type="ARBA" id="ARBA00022989"/>
    </source>
</evidence>
<keyword evidence="3 7" id="KW-0812">Transmembrane</keyword>
<keyword evidence="5 7" id="KW-0472">Membrane</keyword>
<evidence type="ECO:0000256" key="6">
    <source>
        <dbReference type="SAM" id="MobiDB-lite"/>
    </source>
</evidence>
<evidence type="ECO:0000256" key="3">
    <source>
        <dbReference type="ARBA" id="ARBA00022692"/>
    </source>
</evidence>
<evidence type="ECO:0000256" key="2">
    <source>
        <dbReference type="ARBA" id="ARBA00008096"/>
    </source>
</evidence>
<dbReference type="InterPro" id="IPR007277">
    <property type="entry name" value="Svp26/Tex261"/>
</dbReference>
<feature type="transmembrane region" description="Helical" evidence="7">
    <location>
        <begin position="96"/>
        <end position="112"/>
    </location>
</feature>
<dbReference type="GO" id="GO:0030134">
    <property type="term" value="C:COPII-coated ER to Golgi transport vesicle"/>
    <property type="evidence" value="ECO:0007669"/>
    <property type="project" value="TreeGrafter"/>
</dbReference>
<evidence type="ECO:0000313" key="9">
    <source>
        <dbReference type="Proteomes" id="UP000799766"/>
    </source>
</evidence>
<sequence length="226" mass="24977">MWILPLVGYLGVILGFLFLTLAIASGLYYLSELVEEHTVFSKKLLTRLIYAVIALQFLLALVDGFPWGLSLLSIASHAVYKQNLRRFPVVKLTDPLFILSCGLVLLNHYVWFRHFSAPPSRYPSTSSLYDPPEMPTFAEVASYFGLCVWLVPFALFVSLSAAENVLPSMGSEYATGTGDGAGESRKGRPRSGTNNAGMAKAVVNGVREWVGETGEVMGFWRGERMR</sequence>
<dbReference type="GO" id="GO:0006888">
    <property type="term" value="P:endoplasmic reticulum to Golgi vesicle-mediated transport"/>
    <property type="evidence" value="ECO:0007669"/>
    <property type="project" value="InterPro"/>
</dbReference>
<dbReference type="GO" id="GO:0097020">
    <property type="term" value="F:COPII receptor activity"/>
    <property type="evidence" value="ECO:0007669"/>
    <property type="project" value="InterPro"/>
</dbReference>
<gene>
    <name evidence="8" type="ORF">BDY21DRAFT_272496</name>
</gene>
<feature type="region of interest" description="Disordered" evidence="6">
    <location>
        <begin position="176"/>
        <end position="197"/>
    </location>
</feature>
<dbReference type="PANTHER" id="PTHR13144">
    <property type="entry name" value="TEX261 PROTEIN"/>
    <property type="match status" value="1"/>
</dbReference>
<feature type="transmembrane region" description="Helical" evidence="7">
    <location>
        <begin position="140"/>
        <end position="162"/>
    </location>
</feature>
<accession>A0A6A6NSJ4</accession>
<dbReference type="OrthoDB" id="28257at2759"/>
<evidence type="ECO:0000256" key="1">
    <source>
        <dbReference type="ARBA" id="ARBA00004141"/>
    </source>
</evidence>
<dbReference type="PANTHER" id="PTHR13144:SF0">
    <property type="entry name" value="PROTEIN TEX261"/>
    <property type="match status" value="1"/>
</dbReference>
<organism evidence="8 9">
    <name type="scientific">Lineolata rhizophorae</name>
    <dbReference type="NCBI Taxonomy" id="578093"/>
    <lineage>
        <taxon>Eukaryota</taxon>
        <taxon>Fungi</taxon>
        <taxon>Dikarya</taxon>
        <taxon>Ascomycota</taxon>
        <taxon>Pezizomycotina</taxon>
        <taxon>Dothideomycetes</taxon>
        <taxon>Dothideomycetes incertae sedis</taxon>
        <taxon>Lineolatales</taxon>
        <taxon>Lineolataceae</taxon>
        <taxon>Lineolata</taxon>
    </lineage>
</organism>
<evidence type="ECO:0000256" key="5">
    <source>
        <dbReference type="ARBA" id="ARBA00023136"/>
    </source>
</evidence>
<comment type="subcellular location">
    <subcellularLocation>
        <location evidence="1">Membrane</location>
        <topology evidence="1">Multi-pass membrane protein</topology>
    </subcellularLocation>
</comment>
<dbReference type="Proteomes" id="UP000799766">
    <property type="component" value="Unassembled WGS sequence"/>
</dbReference>
<evidence type="ECO:0000256" key="7">
    <source>
        <dbReference type="SAM" id="Phobius"/>
    </source>
</evidence>
<protein>
    <submittedName>
        <fullName evidence="8">Transmembrane adaptor Erv26</fullName>
    </submittedName>
</protein>
<feature type="transmembrane region" description="Helical" evidence="7">
    <location>
        <begin position="7"/>
        <end position="29"/>
    </location>
</feature>
<evidence type="ECO:0000313" key="8">
    <source>
        <dbReference type="EMBL" id="KAF2454770.1"/>
    </source>
</evidence>
<proteinExistence type="inferred from homology"/>
<comment type="similarity">
    <text evidence="2">Belongs to the SVP26 family.</text>
</comment>
<dbReference type="EMBL" id="MU001689">
    <property type="protein sequence ID" value="KAF2454770.1"/>
    <property type="molecule type" value="Genomic_DNA"/>
</dbReference>
<feature type="non-terminal residue" evidence="8">
    <location>
        <position position="226"/>
    </location>
</feature>
<dbReference type="GO" id="GO:0000139">
    <property type="term" value="C:Golgi membrane"/>
    <property type="evidence" value="ECO:0007669"/>
    <property type="project" value="TreeGrafter"/>
</dbReference>
<keyword evidence="9" id="KW-1185">Reference proteome</keyword>
<dbReference type="AlphaFoldDB" id="A0A6A6NSJ4"/>
<reference evidence="8" key="1">
    <citation type="journal article" date="2020" name="Stud. Mycol.">
        <title>101 Dothideomycetes genomes: a test case for predicting lifestyles and emergence of pathogens.</title>
        <authorList>
            <person name="Haridas S."/>
            <person name="Albert R."/>
            <person name="Binder M."/>
            <person name="Bloem J."/>
            <person name="Labutti K."/>
            <person name="Salamov A."/>
            <person name="Andreopoulos B."/>
            <person name="Baker S."/>
            <person name="Barry K."/>
            <person name="Bills G."/>
            <person name="Bluhm B."/>
            <person name="Cannon C."/>
            <person name="Castanera R."/>
            <person name="Culley D."/>
            <person name="Daum C."/>
            <person name="Ezra D."/>
            <person name="Gonzalez J."/>
            <person name="Henrissat B."/>
            <person name="Kuo A."/>
            <person name="Liang C."/>
            <person name="Lipzen A."/>
            <person name="Lutzoni F."/>
            <person name="Magnuson J."/>
            <person name="Mondo S."/>
            <person name="Nolan M."/>
            <person name="Ohm R."/>
            <person name="Pangilinan J."/>
            <person name="Park H.-J."/>
            <person name="Ramirez L."/>
            <person name="Alfaro M."/>
            <person name="Sun H."/>
            <person name="Tritt A."/>
            <person name="Yoshinaga Y."/>
            <person name="Zwiers L.-H."/>
            <person name="Turgeon B."/>
            <person name="Goodwin S."/>
            <person name="Spatafora J."/>
            <person name="Crous P."/>
            <person name="Grigoriev I."/>
        </authorList>
    </citation>
    <scope>NUCLEOTIDE SEQUENCE</scope>
    <source>
        <strain evidence="8">ATCC 16933</strain>
    </source>
</reference>
<keyword evidence="4 7" id="KW-1133">Transmembrane helix</keyword>